<dbReference type="Proteomes" id="UP001187531">
    <property type="component" value="Unassembled WGS sequence"/>
</dbReference>
<dbReference type="PANTHER" id="PTHR10460">
    <property type="entry name" value="ABL INTERACTOR FAMILY MEMBER"/>
    <property type="match status" value="1"/>
</dbReference>
<dbReference type="Gene3D" id="6.10.140.1620">
    <property type="match status" value="1"/>
</dbReference>
<dbReference type="InterPro" id="IPR012849">
    <property type="entry name" value="Abl-interactor_HHR_dom"/>
</dbReference>
<dbReference type="GO" id="GO:0017124">
    <property type="term" value="F:SH3 domain binding"/>
    <property type="evidence" value="ECO:0007669"/>
    <property type="project" value="TreeGrafter"/>
</dbReference>
<proteinExistence type="inferred from homology"/>
<dbReference type="PROSITE" id="PS50192">
    <property type="entry name" value="T_SNARE"/>
    <property type="match status" value="1"/>
</dbReference>
<feature type="compositionally biased region" description="Pro residues" evidence="12">
    <location>
        <begin position="143"/>
        <end position="159"/>
    </location>
</feature>
<evidence type="ECO:0000256" key="9">
    <source>
        <dbReference type="ARBA" id="ARBA00023212"/>
    </source>
</evidence>
<evidence type="ECO:0000256" key="1">
    <source>
        <dbReference type="ARBA" id="ARBA00004245"/>
    </source>
</evidence>
<dbReference type="GO" id="GO:0035591">
    <property type="term" value="F:signaling adaptor activity"/>
    <property type="evidence" value="ECO:0007669"/>
    <property type="project" value="TreeGrafter"/>
</dbReference>
<dbReference type="InterPro" id="IPR028455">
    <property type="entry name" value="ABI3_SH3"/>
</dbReference>
<dbReference type="InterPro" id="IPR000727">
    <property type="entry name" value="T_SNARE_dom"/>
</dbReference>
<feature type="compositionally biased region" description="Polar residues" evidence="12">
    <location>
        <begin position="311"/>
        <end position="325"/>
    </location>
</feature>
<keyword evidence="6" id="KW-0963">Cytoplasm</keyword>
<dbReference type="PANTHER" id="PTHR10460:SF0">
    <property type="entry name" value="ABELSON INTERACTING PROTEIN, ISOFORM D"/>
    <property type="match status" value="1"/>
</dbReference>
<comment type="caution">
    <text evidence="15">The sequence shown here is derived from an EMBL/GenBank/DDBJ whole genome shotgun (WGS) entry which is preliminary data.</text>
</comment>
<dbReference type="GO" id="GO:0030027">
    <property type="term" value="C:lamellipodium"/>
    <property type="evidence" value="ECO:0007669"/>
    <property type="project" value="UniProtKB-SubCell"/>
</dbReference>
<feature type="region of interest" description="Disordered" evidence="12">
    <location>
        <begin position="243"/>
        <end position="325"/>
    </location>
</feature>
<evidence type="ECO:0000256" key="3">
    <source>
        <dbReference type="ARBA" id="ARBA00004510"/>
    </source>
</evidence>
<feature type="compositionally biased region" description="Low complexity" evidence="12">
    <location>
        <begin position="126"/>
        <end position="138"/>
    </location>
</feature>
<reference evidence="15" key="1">
    <citation type="submission" date="2023-07" db="EMBL/GenBank/DDBJ databases">
        <title>Chromosome-level genome assembly of Artemia franciscana.</title>
        <authorList>
            <person name="Jo E."/>
        </authorList>
    </citation>
    <scope>NUCLEOTIDE SEQUENCE</scope>
    <source>
        <tissue evidence="15">Whole body</tissue>
    </source>
</reference>
<dbReference type="GO" id="GO:0005856">
    <property type="term" value="C:cytoskeleton"/>
    <property type="evidence" value="ECO:0007669"/>
    <property type="project" value="UniProtKB-SubCell"/>
</dbReference>
<evidence type="ECO:0000313" key="16">
    <source>
        <dbReference type="Proteomes" id="UP001187531"/>
    </source>
</evidence>
<keyword evidence="10" id="KW-0966">Cell projection</keyword>
<evidence type="ECO:0000256" key="11">
    <source>
        <dbReference type="PROSITE-ProRule" id="PRU00192"/>
    </source>
</evidence>
<dbReference type="Pfam" id="PF07815">
    <property type="entry name" value="Abi_HHR"/>
    <property type="match status" value="1"/>
</dbReference>
<gene>
    <name evidence="15" type="ORF">QYM36_000784</name>
</gene>
<keyword evidence="16" id="KW-1185">Reference proteome</keyword>
<dbReference type="CDD" id="cd11826">
    <property type="entry name" value="SH3_Abi"/>
    <property type="match status" value="1"/>
</dbReference>
<sequence>AEDKKAAFEETKNYATQSLASVAYQINTLAYNFLNMLDEQSARMNEMESQINHINQMVMIHKEKVARREIGVLTANKTSIRQYKILAPAQLERPIKYVRRPVDFSQLDDVGHGVRVVEDIPLQMQRQRLSSQSSLNMSIGGPSPVPPAPTSKPPTPPQGRVPVGTLSRSGRSDYRTPPAVAPPTVPTNYAPNYPIGHPRRTSQQSSQYGSVAYGTLPHSSSNGTQPILQVPQVGMVHPIQLDDSRASSDTSSVSREVYARGSQVSRQQSTISTSSLPPPPPGGLGTLAVDGYGQRPGDSSPPLPPPPSEEGVSQYSASRGSIQPQFSRETPIYGRRVLPAEENLPGWVPKNYIEKVVAVYDYVADKEDELSFQENSVIYVLKKNDDGWWEGVMDGITGLFPGNYVEPCM</sequence>
<dbReference type="GO" id="GO:0031209">
    <property type="term" value="C:SCAR complex"/>
    <property type="evidence" value="ECO:0007669"/>
    <property type="project" value="TreeGrafter"/>
</dbReference>
<keyword evidence="8" id="KW-0175">Coiled coil</keyword>
<dbReference type="SMART" id="SM00326">
    <property type="entry name" value="SH3"/>
    <property type="match status" value="1"/>
</dbReference>
<dbReference type="InterPro" id="IPR028457">
    <property type="entry name" value="ABI"/>
</dbReference>
<keyword evidence="7" id="KW-0597">Phosphoprotein</keyword>
<evidence type="ECO:0000313" key="15">
    <source>
        <dbReference type="EMBL" id="KAK2726453.1"/>
    </source>
</evidence>
<dbReference type="PRINTS" id="PR00452">
    <property type="entry name" value="SH3DOMAIN"/>
</dbReference>
<evidence type="ECO:0008006" key="17">
    <source>
        <dbReference type="Google" id="ProtNLM"/>
    </source>
</evidence>
<feature type="compositionally biased region" description="Polar residues" evidence="12">
    <location>
        <begin position="217"/>
        <end position="226"/>
    </location>
</feature>
<feature type="compositionally biased region" description="Pro residues" evidence="12">
    <location>
        <begin position="299"/>
        <end position="308"/>
    </location>
</feature>
<protein>
    <recommendedName>
        <fullName evidence="17">Abl interactor 2</fullName>
    </recommendedName>
</protein>
<feature type="region of interest" description="Disordered" evidence="12">
    <location>
        <begin position="126"/>
        <end position="226"/>
    </location>
</feature>
<dbReference type="SUPFAM" id="SSF50044">
    <property type="entry name" value="SH3-domain"/>
    <property type="match status" value="1"/>
</dbReference>
<evidence type="ECO:0000256" key="5">
    <source>
        <dbReference type="ARBA" id="ARBA00022443"/>
    </source>
</evidence>
<comment type="similarity">
    <text evidence="4">Belongs to the ABI family.</text>
</comment>
<feature type="domain" description="T-SNARE coiled-coil homology" evidence="14">
    <location>
        <begin position="6"/>
        <end position="68"/>
    </location>
</feature>
<evidence type="ECO:0000256" key="4">
    <source>
        <dbReference type="ARBA" id="ARBA00010020"/>
    </source>
</evidence>
<evidence type="ECO:0000256" key="8">
    <source>
        <dbReference type="ARBA" id="ARBA00023054"/>
    </source>
</evidence>
<evidence type="ECO:0000259" key="14">
    <source>
        <dbReference type="PROSITE" id="PS50192"/>
    </source>
</evidence>
<evidence type="ECO:0000256" key="2">
    <source>
        <dbReference type="ARBA" id="ARBA00004486"/>
    </source>
</evidence>
<dbReference type="FunFam" id="2.30.30.40:FF:000002">
    <property type="entry name" value="abl interactor 1 isoform X1"/>
    <property type="match status" value="1"/>
</dbReference>
<keyword evidence="9" id="KW-0206">Cytoskeleton</keyword>
<dbReference type="Pfam" id="PF14604">
    <property type="entry name" value="SH3_9"/>
    <property type="match status" value="1"/>
</dbReference>
<dbReference type="GO" id="GO:0001764">
    <property type="term" value="P:neuron migration"/>
    <property type="evidence" value="ECO:0007669"/>
    <property type="project" value="TreeGrafter"/>
</dbReference>
<name>A0AA88IE40_ARTSF</name>
<evidence type="ECO:0000256" key="10">
    <source>
        <dbReference type="ARBA" id="ARBA00023273"/>
    </source>
</evidence>
<dbReference type="EMBL" id="JAVRJZ010000002">
    <property type="protein sequence ID" value="KAK2726453.1"/>
    <property type="molecule type" value="Genomic_DNA"/>
</dbReference>
<dbReference type="InterPro" id="IPR001452">
    <property type="entry name" value="SH3_domain"/>
</dbReference>
<accession>A0AA88IE40</accession>
<evidence type="ECO:0000256" key="6">
    <source>
        <dbReference type="ARBA" id="ARBA00022490"/>
    </source>
</evidence>
<dbReference type="GO" id="GO:0030175">
    <property type="term" value="C:filopodium"/>
    <property type="evidence" value="ECO:0007669"/>
    <property type="project" value="UniProtKB-SubCell"/>
</dbReference>
<dbReference type="PROSITE" id="PS50002">
    <property type="entry name" value="SH3"/>
    <property type="match status" value="1"/>
</dbReference>
<keyword evidence="5 11" id="KW-0728">SH3 domain</keyword>
<dbReference type="PRINTS" id="PR00499">
    <property type="entry name" value="P67PHOX"/>
</dbReference>
<comment type="subcellular location">
    <subcellularLocation>
        <location evidence="2">Cell projection</location>
        <location evidence="2">Filopodium</location>
    </subcellularLocation>
    <subcellularLocation>
        <location evidence="3">Cell projection</location>
        <location evidence="3">Lamellipodium</location>
    </subcellularLocation>
    <subcellularLocation>
        <location evidence="1">Cytoplasm</location>
        <location evidence="1">Cytoskeleton</location>
    </subcellularLocation>
</comment>
<evidence type="ECO:0000256" key="7">
    <source>
        <dbReference type="ARBA" id="ARBA00022553"/>
    </source>
</evidence>
<dbReference type="InterPro" id="IPR036028">
    <property type="entry name" value="SH3-like_dom_sf"/>
</dbReference>
<evidence type="ECO:0000256" key="12">
    <source>
        <dbReference type="SAM" id="MobiDB-lite"/>
    </source>
</evidence>
<dbReference type="Gene3D" id="2.30.30.40">
    <property type="entry name" value="SH3 Domains"/>
    <property type="match status" value="1"/>
</dbReference>
<feature type="domain" description="SH3" evidence="13">
    <location>
        <begin position="351"/>
        <end position="409"/>
    </location>
</feature>
<feature type="non-terminal residue" evidence="15">
    <location>
        <position position="409"/>
    </location>
</feature>
<evidence type="ECO:0000259" key="13">
    <source>
        <dbReference type="PROSITE" id="PS50002"/>
    </source>
</evidence>
<organism evidence="15 16">
    <name type="scientific">Artemia franciscana</name>
    <name type="common">Brine shrimp</name>
    <name type="synonym">Artemia sanfranciscana</name>
    <dbReference type="NCBI Taxonomy" id="6661"/>
    <lineage>
        <taxon>Eukaryota</taxon>
        <taxon>Metazoa</taxon>
        <taxon>Ecdysozoa</taxon>
        <taxon>Arthropoda</taxon>
        <taxon>Crustacea</taxon>
        <taxon>Branchiopoda</taxon>
        <taxon>Anostraca</taxon>
        <taxon>Artemiidae</taxon>
        <taxon>Artemia</taxon>
    </lineage>
</organism>
<dbReference type="AlphaFoldDB" id="A0AA88IE40"/>